<dbReference type="SUPFAM" id="SSF51735">
    <property type="entry name" value="NAD(P)-binding Rossmann-fold domains"/>
    <property type="match status" value="1"/>
</dbReference>
<dbReference type="GO" id="GO:0008654">
    <property type="term" value="P:phospholipid biosynthetic process"/>
    <property type="evidence" value="ECO:0007669"/>
    <property type="project" value="InterPro"/>
</dbReference>
<evidence type="ECO:0000313" key="2">
    <source>
        <dbReference type="EMBL" id="KAG9924371.1"/>
    </source>
</evidence>
<dbReference type="EMBL" id="JAHFXS010007707">
    <property type="protein sequence ID" value="KAG9924362.1"/>
    <property type="molecule type" value="Genomic_DNA"/>
</dbReference>
<dbReference type="AlphaFoldDB" id="A0A9P8JI93"/>
<sequence>MAPYLNETERTASGNAQAPLFTVQSPNVTYSDDAILSKYVYRQTKVTKSSNGGYVATPKETVYDFKVERKVGRVGMMLVGWGGNNGSTVTAGIIANRQGLSWDTREGKQSANYYGSMVMSSTVKLGTDSDTGKEIYVPFNELLPMVNPNDLV</sequence>
<dbReference type="Gene3D" id="3.40.50.720">
    <property type="entry name" value="NAD(P)-binding Rossmann-like Domain"/>
    <property type="match status" value="1"/>
</dbReference>
<dbReference type="PANTHER" id="PTHR11510">
    <property type="entry name" value="MYO-INOSITOL-1 PHOSPHATE SYNTHASE"/>
    <property type="match status" value="1"/>
</dbReference>
<name>A0A9P8JI93_AURME</name>
<evidence type="ECO:0000313" key="1">
    <source>
        <dbReference type="EMBL" id="KAG9924362.1"/>
    </source>
</evidence>
<dbReference type="EMBL" id="JAHFXS010007706">
    <property type="protein sequence ID" value="KAG9924371.1"/>
    <property type="molecule type" value="Genomic_DNA"/>
</dbReference>
<protein>
    <submittedName>
        <fullName evidence="2">Myo-inositol-1-phosphate synthase</fullName>
    </submittedName>
</protein>
<reference evidence="2" key="1">
    <citation type="journal article" date="2021" name="J Fungi (Basel)">
        <title>Virulence traits and population genomics of the black yeast Aureobasidium melanogenum.</title>
        <authorList>
            <person name="Cernosa A."/>
            <person name="Sun X."/>
            <person name="Gostincar C."/>
            <person name="Fang C."/>
            <person name="Gunde-Cimerman N."/>
            <person name="Song Z."/>
        </authorList>
    </citation>
    <scope>NUCLEOTIDE SEQUENCE</scope>
    <source>
        <strain evidence="2">EXF-9298</strain>
    </source>
</reference>
<dbReference type="GO" id="GO:0006021">
    <property type="term" value="P:inositol biosynthetic process"/>
    <property type="evidence" value="ECO:0007669"/>
    <property type="project" value="InterPro"/>
</dbReference>
<evidence type="ECO:0000313" key="3">
    <source>
        <dbReference type="Proteomes" id="UP000729357"/>
    </source>
</evidence>
<dbReference type="GO" id="GO:0004512">
    <property type="term" value="F:inositol-3-phosphate synthase activity"/>
    <property type="evidence" value="ECO:0007669"/>
    <property type="project" value="InterPro"/>
</dbReference>
<accession>A0A9P8JI93</accession>
<reference evidence="2" key="2">
    <citation type="submission" date="2021-08" db="EMBL/GenBank/DDBJ databases">
        <authorList>
            <person name="Gostincar C."/>
            <person name="Sun X."/>
            <person name="Song Z."/>
            <person name="Gunde-Cimerman N."/>
        </authorList>
    </citation>
    <scope>NUCLEOTIDE SEQUENCE</scope>
    <source>
        <strain evidence="2">EXF-9298</strain>
    </source>
</reference>
<dbReference type="InterPro" id="IPR002587">
    <property type="entry name" value="Myo-inos-1-P_Synthase"/>
</dbReference>
<proteinExistence type="predicted"/>
<dbReference type="Pfam" id="PF07994">
    <property type="entry name" value="NAD_binding_5"/>
    <property type="match status" value="1"/>
</dbReference>
<comment type="caution">
    <text evidence="2">The sequence shown here is derived from an EMBL/GenBank/DDBJ whole genome shotgun (WGS) entry which is preliminary data.</text>
</comment>
<dbReference type="InterPro" id="IPR036291">
    <property type="entry name" value="NAD(P)-bd_dom_sf"/>
</dbReference>
<dbReference type="Proteomes" id="UP000729357">
    <property type="component" value="Unassembled WGS sequence"/>
</dbReference>
<feature type="non-terminal residue" evidence="2">
    <location>
        <position position="1"/>
    </location>
</feature>
<gene>
    <name evidence="2" type="ORF">KCU98_g21640</name>
    <name evidence="1" type="ORF">KCU98_g21641</name>
</gene>
<organism evidence="2 3">
    <name type="scientific">Aureobasidium melanogenum</name>
    <name type="common">Aureobasidium pullulans var. melanogenum</name>
    <dbReference type="NCBI Taxonomy" id="46634"/>
    <lineage>
        <taxon>Eukaryota</taxon>
        <taxon>Fungi</taxon>
        <taxon>Dikarya</taxon>
        <taxon>Ascomycota</taxon>
        <taxon>Pezizomycotina</taxon>
        <taxon>Dothideomycetes</taxon>
        <taxon>Dothideomycetidae</taxon>
        <taxon>Dothideales</taxon>
        <taxon>Saccotheciaceae</taxon>
        <taxon>Aureobasidium</taxon>
    </lineage>
</organism>
<keyword evidence="3" id="KW-1185">Reference proteome</keyword>